<accession>A0AAV7EII5</accession>
<feature type="compositionally biased region" description="Basic and acidic residues" evidence="1">
    <location>
        <begin position="1"/>
        <end position="13"/>
    </location>
</feature>
<evidence type="ECO:0000313" key="2">
    <source>
        <dbReference type="EMBL" id="KAG9447895.1"/>
    </source>
</evidence>
<dbReference type="Proteomes" id="UP000825729">
    <property type="component" value="Unassembled WGS sequence"/>
</dbReference>
<name>A0AAV7EII5_ARIFI</name>
<gene>
    <name evidence="2" type="ORF">H6P81_014023</name>
</gene>
<proteinExistence type="predicted"/>
<evidence type="ECO:0000256" key="1">
    <source>
        <dbReference type="SAM" id="MobiDB-lite"/>
    </source>
</evidence>
<organism evidence="2 3">
    <name type="scientific">Aristolochia fimbriata</name>
    <name type="common">White veined hardy Dutchman's pipe vine</name>
    <dbReference type="NCBI Taxonomy" id="158543"/>
    <lineage>
        <taxon>Eukaryota</taxon>
        <taxon>Viridiplantae</taxon>
        <taxon>Streptophyta</taxon>
        <taxon>Embryophyta</taxon>
        <taxon>Tracheophyta</taxon>
        <taxon>Spermatophyta</taxon>
        <taxon>Magnoliopsida</taxon>
        <taxon>Magnoliidae</taxon>
        <taxon>Piperales</taxon>
        <taxon>Aristolochiaceae</taxon>
        <taxon>Aristolochia</taxon>
    </lineage>
</organism>
<sequence>MQEKEQVASEKEAGCGSDTRSLPYPVSALIPVYLHHHRGETSIPLSGNARRDASTRRNPSDSRVGKWARLKENGGSGRN</sequence>
<feature type="region of interest" description="Disordered" evidence="1">
    <location>
        <begin position="1"/>
        <end position="23"/>
    </location>
</feature>
<dbReference type="EMBL" id="JAINDJ010000005">
    <property type="protein sequence ID" value="KAG9447895.1"/>
    <property type="molecule type" value="Genomic_DNA"/>
</dbReference>
<reference evidence="2 3" key="1">
    <citation type="submission" date="2021-07" db="EMBL/GenBank/DDBJ databases">
        <title>The Aristolochia fimbriata genome: insights into angiosperm evolution, floral development and chemical biosynthesis.</title>
        <authorList>
            <person name="Jiao Y."/>
        </authorList>
    </citation>
    <scope>NUCLEOTIDE SEQUENCE [LARGE SCALE GENOMIC DNA]</scope>
    <source>
        <strain evidence="2">IBCAS-2021</strain>
        <tissue evidence="2">Leaf</tissue>
    </source>
</reference>
<protein>
    <submittedName>
        <fullName evidence="2">Uncharacterized protein</fullName>
    </submittedName>
</protein>
<feature type="compositionally biased region" description="Basic and acidic residues" evidence="1">
    <location>
        <begin position="49"/>
        <end position="72"/>
    </location>
</feature>
<feature type="region of interest" description="Disordered" evidence="1">
    <location>
        <begin position="38"/>
        <end position="79"/>
    </location>
</feature>
<keyword evidence="3" id="KW-1185">Reference proteome</keyword>
<evidence type="ECO:0000313" key="3">
    <source>
        <dbReference type="Proteomes" id="UP000825729"/>
    </source>
</evidence>
<dbReference type="AlphaFoldDB" id="A0AAV7EII5"/>
<comment type="caution">
    <text evidence="2">The sequence shown here is derived from an EMBL/GenBank/DDBJ whole genome shotgun (WGS) entry which is preliminary data.</text>
</comment>